<dbReference type="SUPFAM" id="SSF51735">
    <property type="entry name" value="NAD(P)-binding Rossmann-fold domains"/>
    <property type="match status" value="1"/>
</dbReference>
<gene>
    <name evidence="2" type="ORF">Voc01_094980</name>
</gene>
<protein>
    <recommendedName>
        <fullName evidence="1">NAD(P)-binding domain-containing protein</fullName>
    </recommendedName>
</protein>
<dbReference type="GO" id="GO:0016646">
    <property type="term" value="F:oxidoreductase activity, acting on the CH-NH group of donors, NAD or NADP as acceptor"/>
    <property type="evidence" value="ECO:0007669"/>
    <property type="project" value="TreeGrafter"/>
</dbReference>
<dbReference type="InterPro" id="IPR051606">
    <property type="entry name" value="Polyketide_Oxido-like"/>
</dbReference>
<name>A0A8J4A3Q4_9ACTN</name>
<dbReference type="Pfam" id="PF13460">
    <property type="entry name" value="NAD_binding_10"/>
    <property type="match status" value="1"/>
</dbReference>
<evidence type="ECO:0000259" key="1">
    <source>
        <dbReference type="Pfam" id="PF13460"/>
    </source>
</evidence>
<dbReference type="EMBL" id="BOPH01000141">
    <property type="protein sequence ID" value="GIJ74581.1"/>
    <property type="molecule type" value="Genomic_DNA"/>
</dbReference>
<accession>A0A8J4A3Q4</accession>
<dbReference type="AlphaFoldDB" id="A0A8J4A3Q4"/>
<sequence length="153" mass="15927">MDSVAALSAGHDAAICAVYDPAVSYADVARSLLDGLPRAGVTRLLVVGLASILPTADGVALMDTPGYPQEYRSFYLDHAAGAAVLRGSTVDLDWLIVSPAGDVDHGSGRTGRYRQAPADAASRVSYADLAVALLDEIDTPKHHRTHVGVETAS</sequence>
<evidence type="ECO:0000313" key="2">
    <source>
        <dbReference type="EMBL" id="GIJ74581.1"/>
    </source>
</evidence>
<dbReference type="PANTHER" id="PTHR43355">
    <property type="entry name" value="FLAVIN REDUCTASE (NADPH)"/>
    <property type="match status" value="1"/>
</dbReference>
<dbReference type="Proteomes" id="UP000635606">
    <property type="component" value="Unassembled WGS sequence"/>
</dbReference>
<dbReference type="InterPro" id="IPR016040">
    <property type="entry name" value="NAD(P)-bd_dom"/>
</dbReference>
<organism evidence="2 3">
    <name type="scientific">Virgisporangium ochraceum</name>
    <dbReference type="NCBI Taxonomy" id="65505"/>
    <lineage>
        <taxon>Bacteria</taxon>
        <taxon>Bacillati</taxon>
        <taxon>Actinomycetota</taxon>
        <taxon>Actinomycetes</taxon>
        <taxon>Micromonosporales</taxon>
        <taxon>Micromonosporaceae</taxon>
        <taxon>Virgisporangium</taxon>
    </lineage>
</organism>
<keyword evidence="3" id="KW-1185">Reference proteome</keyword>
<reference evidence="2" key="1">
    <citation type="submission" date="2021-01" db="EMBL/GenBank/DDBJ databases">
        <title>Whole genome shotgun sequence of Virgisporangium ochraceum NBRC 16418.</title>
        <authorList>
            <person name="Komaki H."/>
            <person name="Tamura T."/>
        </authorList>
    </citation>
    <scope>NUCLEOTIDE SEQUENCE</scope>
    <source>
        <strain evidence="2">NBRC 16418</strain>
    </source>
</reference>
<proteinExistence type="predicted"/>
<comment type="caution">
    <text evidence="2">The sequence shown here is derived from an EMBL/GenBank/DDBJ whole genome shotgun (WGS) entry which is preliminary data.</text>
</comment>
<dbReference type="Gene3D" id="3.40.50.720">
    <property type="entry name" value="NAD(P)-binding Rossmann-like Domain"/>
    <property type="match status" value="1"/>
</dbReference>
<evidence type="ECO:0000313" key="3">
    <source>
        <dbReference type="Proteomes" id="UP000635606"/>
    </source>
</evidence>
<feature type="domain" description="NAD(P)-binding" evidence="1">
    <location>
        <begin position="2"/>
        <end position="140"/>
    </location>
</feature>
<dbReference type="InterPro" id="IPR036291">
    <property type="entry name" value="NAD(P)-bd_dom_sf"/>
</dbReference>
<dbReference type="PANTHER" id="PTHR43355:SF2">
    <property type="entry name" value="FLAVIN REDUCTASE (NADPH)"/>
    <property type="match status" value="1"/>
</dbReference>